<comment type="caution">
    <text evidence="1">The sequence shown here is derived from an EMBL/GenBank/DDBJ whole genome shotgun (WGS) entry which is preliminary data.</text>
</comment>
<sequence>MKKIVVFGRGKIVPAKECKPQDYQSLFMHEADITARSGKTAYISKEHHERITKIVQVIGKNEVSLFSYIYNVLEHHFDTFQEDITELYESNLERKVF</sequence>
<dbReference type="EMBL" id="VSSQ01000220">
    <property type="protein sequence ID" value="MPL86338.1"/>
    <property type="molecule type" value="Genomic_DNA"/>
</dbReference>
<protein>
    <recommendedName>
        <fullName evidence="2">DUF3408 domain-containing protein</fullName>
    </recommendedName>
</protein>
<accession>A0A644V4R8</accession>
<evidence type="ECO:0008006" key="2">
    <source>
        <dbReference type="Google" id="ProtNLM"/>
    </source>
</evidence>
<name>A0A644V4R8_9ZZZZ</name>
<reference evidence="1" key="1">
    <citation type="submission" date="2019-08" db="EMBL/GenBank/DDBJ databases">
        <authorList>
            <person name="Kucharzyk K."/>
            <person name="Murdoch R.W."/>
            <person name="Higgins S."/>
            <person name="Loffler F."/>
        </authorList>
    </citation>
    <scope>NUCLEOTIDE SEQUENCE</scope>
</reference>
<dbReference type="InterPro" id="IPR021823">
    <property type="entry name" value="DUF3408"/>
</dbReference>
<evidence type="ECO:0000313" key="1">
    <source>
        <dbReference type="EMBL" id="MPL86338.1"/>
    </source>
</evidence>
<gene>
    <name evidence="1" type="ORF">SDC9_32318</name>
</gene>
<dbReference type="AlphaFoldDB" id="A0A644V4R8"/>
<proteinExistence type="predicted"/>
<organism evidence="1">
    <name type="scientific">bioreactor metagenome</name>
    <dbReference type="NCBI Taxonomy" id="1076179"/>
    <lineage>
        <taxon>unclassified sequences</taxon>
        <taxon>metagenomes</taxon>
        <taxon>ecological metagenomes</taxon>
    </lineage>
</organism>
<dbReference type="Pfam" id="PF11888">
    <property type="entry name" value="DUF3408"/>
    <property type="match status" value="1"/>
</dbReference>